<feature type="domain" description="Multidrug resistance protein MdtA-like barrel-sandwich hybrid" evidence="4">
    <location>
        <begin position="77"/>
        <end position="210"/>
    </location>
</feature>
<dbReference type="Pfam" id="PF25917">
    <property type="entry name" value="BSH_RND"/>
    <property type="match status" value="1"/>
</dbReference>
<dbReference type="NCBIfam" id="TIGR01730">
    <property type="entry name" value="RND_mfp"/>
    <property type="match status" value="1"/>
</dbReference>
<evidence type="ECO:0000313" key="6">
    <source>
        <dbReference type="EMBL" id="MFC5571518.1"/>
    </source>
</evidence>
<dbReference type="SUPFAM" id="SSF111369">
    <property type="entry name" value="HlyD-like secretion proteins"/>
    <property type="match status" value="1"/>
</dbReference>
<dbReference type="Gene3D" id="2.40.30.170">
    <property type="match status" value="1"/>
</dbReference>
<evidence type="ECO:0000259" key="4">
    <source>
        <dbReference type="Pfam" id="PF25917"/>
    </source>
</evidence>
<evidence type="ECO:0000256" key="2">
    <source>
        <dbReference type="SAM" id="SignalP"/>
    </source>
</evidence>
<dbReference type="Gene3D" id="1.10.287.470">
    <property type="entry name" value="Helix hairpin bin"/>
    <property type="match status" value="1"/>
</dbReference>
<dbReference type="PANTHER" id="PTHR30469:SF15">
    <property type="entry name" value="HLYD FAMILY OF SECRETION PROTEINS"/>
    <property type="match status" value="1"/>
</dbReference>
<evidence type="ECO:0000259" key="3">
    <source>
        <dbReference type="Pfam" id="PF25876"/>
    </source>
</evidence>
<feature type="domain" description="CusB-like beta-barrel" evidence="5">
    <location>
        <begin position="219"/>
        <end position="276"/>
    </location>
</feature>
<keyword evidence="2" id="KW-0732">Signal</keyword>
<sequence>MSTSFLSPRTSSTSFRGLPLAVLLGASLALAGCGSEAAPAETPRPVLVAHPGGGAGAALTAYAGEIRAREESPLSFRVGGKLVRREVDVGAHVRKGDLLAVLDPGDLAAQARAAQAQLTAAEAELARARADQARFAKLAQQQLVSRSTLDAQDAAATAAQGQVNAARANLDVARNQAAYTELRAPHDGMIASRAAEAGQVVGAGQTTFTIAADGGREVAIALPESRIRAFAVGQPVAVELWSAPGQRLSGTIREIAPAADPQARTYAARVNLAGDAAKAVELGQSARVYVQENGTRAALTVPLSAIQRGAGDATTVWVVDPATSRLRATAVHLGPLGENAAPVLAGLKPDAWIVTAGGHLLREGQAVAPVDRENRPIAMNMTKRAALAAR</sequence>
<organism evidence="6 7">
    <name type="scientific">Lysobacter yangpyeongensis</name>
    <dbReference type="NCBI Taxonomy" id="346182"/>
    <lineage>
        <taxon>Bacteria</taxon>
        <taxon>Pseudomonadati</taxon>
        <taxon>Pseudomonadota</taxon>
        <taxon>Gammaproteobacteria</taxon>
        <taxon>Lysobacterales</taxon>
        <taxon>Lysobacteraceae</taxon>
        <taxon>Lysobacter</taxon>
    </lineage>
</organism>
<evidence type="ECO:0000256" key="1">
    <source>
        <dbReference type="ARBA" id="ARBA00009477"/>
    </source>
</evidence>
<feature type="signal peptide" evidence="2">
    <location>
        <begin position="1"/>
        <end position="31"/>
    </location>
</feature>
<protein>
    <submittedName>
        <fullName evidence="6">Efflux RND transporter periplasmic adaptor subunit</fullName>
    </submittedName>
</protein>
<dbReference type="Pfam" id="PF25954">
    <property type="entry name" value="Beta-barrel_RND_2"/>
    <property type="match status" value="1"/>
</dbReference>
<reference evidence="7" key="1">
    <citation type="journal article" date="2019" name="Int. J. Syst. Evol. Microbiol.">
        <title>The Global Catalogue of Microorganisms (GCM) 10K type strain sequencing project: providing services to taxonomists for standard genome sequencing and annotation.</title>
        <authorList>
            <consortium name="The Broad Institute Genomics Platform"/>
            <consortium name="The Broad Institute Genome Sequencing Center for Infectious Disease"/>
            <person name="Wu L."/>
            <person name="Ma J."/>
        </authorList>
    </citation>
    <scope>NUCLEOTIDE SEQUENCE [LARGE SCALE GENOMIC DNA]</scope>
    <source>
        <strain evidence="7">KACC 11407</strain>
    </source>
</reference>
<dbReference type="EMBL" id="JBHSNM010000009">
    <property type="protein sequence ID" value="MFC5571518.1"/>
    <property type="molecule type" value="Genomic_DNA"/>
</dbReference>
<dbReference type="Proteomes" id="UP001596036">
    <property type="component" value="Unassembled WGS sequence"/>
</dbReference>
<dbReference type="Gene3D" id="2.40.420.20">
    <property type="match status" value="1"/>
</dbReference>
<dbReference type="InterPro" id="IPR058624">
    <property type="entry name" value="MdtA-like_HH"/>
</dbReference>
<dbReference type="InterPro" id="IPR006143">
    <property type="entry name" value="RND_pump_MFP"/>
</dbReference>
<dbReference type="PANTHER" id="PTHR30469">
    <property type="entry name" value="MULTIDRUG RESISTANCE PROTEIN MDTA"/>
    <property type="match status" value="1"/>
</dbReference>
<dbReference type="Gene3D" id="2.40.50.100">
    <property type="match status" value="1"/>
</dbReference>
<accession>A0ABW0SQW7</accession>
<dbReference type="InterPro" id="IPR058625">
    <property type="entry name" value="MdtA-like_BSH"/>
</dbReference>
<comment type="caution">
    <text evidence="6">The sequence shown here is derived from an EMBL/GenBank/DDBJ whole genome shotgun (WGS) entry which is preliminary data.</text>
</comment>
<proteinExistence type="inferred from homology"/>
<dbReference type="Pfam" id="PF25876">
    <property type="entry name" value="HH_MFP_RND"/>
    <property type="match status" value="1"/>
</dbReference>
<dbReference type="InterPro" id="IPR058792">
    <property type="entry name" value="Beta-barrel_RND_2"/>
</dbReference>
<comment type="similarity">
    <text evidence="1">Belongs to the membrane fusion protein (MFP) (TC 8.A.1) family.</text>
</comment>
<feature type="domain" description="Multidrug resistance protein MdtA-like alpha-helical hairpin" evidence="3">
    <location>
        <begin position="112"/>
        <end position="180"/>
    </location>
</feature>
<evidence type="ECO:0000259" key="5">
    <source>
        <dbReference type="Pfam" id="PF25954"/>
    </source>
</evidence>
<gene>
    <name evidence="6" type="ORF">ACFPN1_15770</name>
</gene>
<keyword evidence="7" id="KW-1185">Reference proteome</keyword>
<evidence type="ECO:0000313" key="7">
    <source>
        <dbReference type="Proteomes" id="UP001596036"/>
    </source>
</evidence>
<name>A0ABW0SQW7_9GAMM</name>
<feature type="chain" id="PRO_5046832181" evidence="2">
    <location>
        <begin position="32"/>
        <end position="390"/>
    </location>
</feature>
<dbReference type="RefSeq" id="WP_386756162.1">
    <property type="nucleotide sequence ID" value="NZ_JBHSNM010000009.1"/>
</dbReference>